<feature type="compositionally biased region" description="Basic and acidic residues" evidence="1">
    <location>
        <begin position="406"/>
        <end position="421"/>
    </location>
</feature>
<accession>A0A8H5I100</accession>
<reference evidence="2 3" key="1">
    <citation type="journal article" date="2020" name="ISME J.">
        <title>Uncovering the hidden diversity of litter-decomposition mechanisms in mushroom-forming fungi.</title>
        <authorList>
            <person name="Floudas D."/>
            <person name="Bentzer J."/>
            <person name="Ahren D."/>
            <person name="Johansson T."/>
            <person name="Persson P."/>
            <person name="Tunlid A."/>
        </authorList>
    </citation>
    <scope>NUCLEOTIDE SEQUENCE [LARGE SCALE GENOMIC DNA]</scope>
    <source>
        <strain evidence="2 3">CBS 406.79</strain>
    </source>
</reference>
<dbReference type="OrthoDB" id="3260379at2759"/>
<feature type="compositionally biased region" description="Basic residues" evidence="1">
    <location>
        <begin position="396"/>
        <end position="405"/>
    </location>
</feature>
<name>A0A8H5I100_9AGAR</name>
<feature type="region of interest" description="Disordered" evidence="1">
    <location>
        <begin position="396"/>
        <end position="504"/>
    </location>
</feature>
<sequence length="504" mass="55271">MSASKKRTKIKRKPVPAALHAELTEYSSLLRAIRASDTLDITSQLTRHHIGKGKEKAVEAFQNDEQGDVMNEDDEEDFYSLPDTDPPDQSGFSSDPQSSQAGPSRLSDETTPKPTRSIPFPSSPPVDASSSDEMKRKRLKMSSSRETWTRWPLLAEDVPVPEWSLEDEIAQIVTSLFSQASTSTSDDELDHESAPSANPFSTLVSSLAFASTHFLDTIFASLASLVPKRPPSMINRLAPVGWQTVLAAAQVQTAGQPGNKLPGVDISTKVLERVERRLQEFYGTTVRPISLNPTMINSEMPRVIAGNGTAPKDASSVRAAMSVPAAIGFTSSSQLPAQRLRILQSSSQKLSAAFASFDASPSDLLSADLGYPGMGHSVPDGWVEDWYANNSLEREKKRKLRKREYRKAEKDRKLKERENRAASRVGTRAGRRGGNRRGKKQAPVADALNGDAKVQDATKLGKRKREEANLEVEASGSEEEKTKPKAESRKKSKFSSAKYVEDSD</sequence>
<evidence type="ECO:0000313" key="2">
    <source>
        <dbReference type="EMBL" id="KAF5392790.1"/>
    </source>
</evidence>
<feature type="compositionally biased region" description="Polar residues" evidence="1">
    <location>
        <begin position="90"/>
        <end position="102"/>
    </location>
</feature>
<keyword evidence="3" id="KW-1185">Reference proteome</keyword>
<dbReference type="Proteomes" id="UP000518752">
    <property type="component" value="Unassembled WGS sequence"/>
</dbReference>
<evidence type="ECO:0000256" key="1">
    <source>
        <dbReference type="SAM" id="MobiDB-lite"/>
    </source>
</evidence>
<feature type="region of interest" description="Disordered" evidence="1">
    <location>
        <begin position="47"/>
        <end position="142"/>
    </location>
</feature>
<organism evidence="2 3">
    <name type="scientific">Collybiopsis confluens</name>
    <dbReference type="NCBI Taxonomy" id="2823264"/>
    <lineage>
        <taxon>Eukaryota</taxon>
        <taxon>Fungi</taxon>
        <taxon>Dikarya</taxon>
        <taxon>Basidiomycota</taxon>
        <taxon>Agaricomycotina</taxon>
        <taxon>Agaricomycetes</taxon>
        <taxon>Agaricomycetidae</taxon>
        <taxon>Agaricales</taxon>
        <taxon>Marasmiineae</taxon>
        <taxon>Omphalotaceae</taxon>
        <taxon>Collybiopsis</taxon>
    </lineage>
</organism>
<dbReference type="EMBL" id="JAACJN010000004">
    <property type="protein sequence ID" value="KAF5392790.1"/>
    <property type="molecule type" value="Genomic_DNA"/>
</dbReference>
<dbReference type="AlphaFoldDB" id="A0A8H5I100"/>
<proteinExistence type="predicted"/>
<feature type="compositionally biased region" description="Basic and acidic residues" evidence="1">
    <location>
        <begin position="478"/>
        <end position="489"/>
    </location>
</feature>
<evidence type="ECO:0000313" key="3">
    <source>
        <dbReference type="Proteomes" id="UP000518752"/>
    </source>
</evidence>
<feature type="compositionally biased region" description="Basic residues" evidence="1">
    <location>
        <begin position="429"/>
        <end position="440"/>
    </location>
</feature>
<feature type="compositionally biased region" description="Acidic residues" evidence="1">
    <location>
        <begin position="65"/>
        <end position="78"/>
    </location>
</feature>
<comment type="caution">
    <text evidence="2">The sequence shown here is derived from an EMBL/GenBank/DDBJ whole genome shotgun (WGS) entry which is preliminary data.</text>
</comment>
<gene>
    <name evidence="2" type="ORF">D9757_000855</name>
</gene>
<protein>
    <submittedName>
        <fullName evidence="2">Uncharacterized protein</fullName>
    </submittedName>
</protein>